<evidence type="ECO:0000256" key="5">
    <source>
        <dbReference type="PIRSR" id="PIRSR036492-1"/>
    </source>
</evidence>
<evidence type="ECO:0000313" key="10">
    <source>
        <dbReference type="Proteomes" id="UP000180088"/>
    </source>
</evidence>
<protein>
    <recommendedName>
        <fullName evidence="4">Aldehyde dehydrogenase</fullName>
    </recommendedName>
</protein>
<organism evidence="9 10">
    <name type="scientific">Chromobacterium sphagni</name>
    <dbReference type="NCBI Taxonomy" id="1903179"/>
    <lineage>
        <taxon>Bacteria</taxon>
        <taxon>Pseudomonadati</taxon>
        <taxon>Pseudomonadota</taxon>
        <taxon>Betaproteobacteria</taxon>
        <taxon>Neisseriales</taxon>
        <taxon>Chromobacteriaceae</taxon>
        <taxon>Chromobacterium</taxon>
    </lineage>
</organism>
<gene>
    <name evidence="9" type="ORF">BI347_20250</name>
</gene>
<evidence type="ECO:0000313" key="9">
    <source>
        <dbReference type="EMBL" id="OHX10839.1"/>
    </source>
</evidence>
<feature type="active site" evidence="5">
    <location>
        <position position="255"/>
    </location>
</feature>
<evidence type="ECO:0000259" key="8">
    <source>
        <dbReference type="Pfam" id="PF00171"/>
    </source>
</evidence>
<dbReference type="Gene3D" id="3.40.605.10">
    <property type="entry name" value="Aldehyde Dehydrogenase, Chain A, domain 1"/>
    <property type="match status" value="1"/>
</dbReference>
<dbReference type="InterPro" id="IPR012394">
    <property type="entry name" value="Aldehyde_DH_NAD(P)"/>
</dbReference>
<evidence type="ECO:0000256" key="4">
    <source>
        <dbReference type="PIRNR" id="PIRNR036492"/>
    </source>
</evidence>
<dbReference type="SUPFAM" id="SSF53720">
    <property type="entry name" value="ALDH-like"/>
    <property type="match status" value="1"/>
</dbReference>
<dbReference type="PANTHER" id="PTHR43570:SF20">
    <property type="entry name" value="ALDEHYDE DEHYDROGENASE ALDX-RELATED"/>
    <property type="match status" value="1"/>
</dbReference>
<dbReference type="AlphaFoldDB" id="A0A1S1WV24"/>
<evidence type="ECO:0000256" key="2">
    <source>
        <dbReference type="ARBA" id="ARBA00023002"/>
    </source>
</evidence>
<dbReference type="CDD" id="cd07133">
    <property type="entry name" value="ALDH_CALDH_CalB"/>
    <property type="match status" value="1"/>
</dbReference>
<dbReference type="InterPro" id="IPR016161">
    <property type="entry name" value="Ald_DH/histidinol_DH"/>
</dbReference>
<sequence length="476" mass="52584">MDAIKMPAQEESSLIESFDRLKSIARATPYPALEMRRSWLDSLERLIQENRQALIDAVRQDFGQRSAVETRLAELFPSLEAIRHARRHLRGWMQPQGRKVSLWFMPAAASVLPQPLGVAGVVVPWNYPLFLSFGPIVAALAAGNRVMVKMSEYTPATGALLERLTRQYFGHDVLAIVNGGPELGQAFTRLPFDHLLFTGSTAVGRHVMRAAAENLTPVTLELGGKSPALVARGADLRRSAEAIVAGKLMNAGQTCVAPDYVLVNEKDCGLLLDEIRAAAARAYPTLANNPNYSAIINDRHYQRLQDWLEAARQAGARIDAINPANEDLAASRKFPLTLVQRCPEGCALMQEEIFGPILPVVAYDKFDEALAYINARPRPLALYLFDNDALRVERVLKETVSGGVCVNDTLLHVVQDDLPFGGVGPSGMGHYHAKEGFLTFSKLKPVLRQSRLSGSWLTRPPYGRAVEFLLKLMLRR</sequence>
<keyword evidence="3" id="KW-0520">NAD</keyword>
<name>A0A1S1WV24_9NEIS</name>
<dbReference type="InterPro" id="IPR016162">
    <property type="entry name" value="Ald_DH_N"/>
</dbReference>
<reference evidence="9 10" key="1">
    <citation type="submission" date="2016-09" db="EMBL/GenBank/DDBJ databases">
        <title>Chromobacterium muskegensis sp. nov., an insecticidal bacterium isolated from Sphagnum bogs.</title>
        <authorList>
            <person name="Sparks M.E."/>
            <person name="Blackburn M.B."/>
            <person name="Gundersen-Rindal D.E."/>
            <person name="Mitchell A."/>
            <person name="Farrar R."/>
            <person name="Kuhar D."/>
        </authorList>
    </citation>
    <scope>NUCLEOTIDE SEQUENCE [LARGE SCALE GENOMIC DNA]</scope>
    <source>
        <strain evidence="9 10">37-2</strain>
    </source>
</reference>
<proteinExistence type="inferred from homology"/>
<comment type="caution">
    <text evidence="9">The sequence shown here is derived from an EMBL/GenBank/DDBJ whole genome shotgun (WGS) entry which is preliminary data.</text>
</comment>
<dbReference type="STRING" id="1903179.BI347_20250"/>
<dbReference type="PIRSF" id="PIRSF036492">
    <property type="entry name" value="ALDH"/>
    <property type="match status" value="1"/>
</dbReference>
<dbReference type="Proteomes" id="UP000180088">
    <property type="component" value="Unassembled WGS sequence"/>
</dbReference>
<dbReference type="PANTHER" id="PTHR43570">
    <property type="entry name" value="ALDEHYDE DEHYDROGENASE"/>
    <property type="match status" value="1"/>
</dbReference>
<feature type="active site" evidence="5 6">
    <location>
        <position position="221"/>
    </location>
</feature>
<evidence type="ECO:0000256" key="1">
    <source>
        <dbReference type="ARBA" id="ARBA00009986"/>
    </source>
</evidence>
<dbReference type="GO" id="GO:0004029">
    <property type="term" value="F:aldehyde dehydrogenase (NAD+) activity"/>
    <property type="evidence" value="ECO:0007669"/>
    <property type="project" value="TreeGrafter"/>
</dbReference>
<dbReference type="InterPro" id="IPR016160">
    <property type="entry name" value="Ald_DH_CS_CYS"/>
</dbReference>
<dbReference type="Pfam" id="PF00171">
    <property type="entry name" value="Aldedh"/>
    <property type="match status" value="1"/>
</dbReference>
<dbReference type="EMBL" id="MKCS01000003">
    <property type="protein sequence ID" value="OHX10839.1"/>
    <property type="molecule type" value="Genomic_DNA"/>
</dbReference>
<comment type="similarity">
    <text evidence="1 4 7">Belongs to the aldehyde dehydrogenase family.</text>
</comment>
<dbReference type="RefSeq" id="WP_071116897.1">
    <property type="nucleotide sequence ID" value="NZ_MKCS01000003.1"/>
</dbReference>
<dbReference type="InterPro" id="IPR015590">
    <property type="entry name" value="Aldehyde_DH_dom"/>
</dbReference>
<dbReference type="InterPro" id="IPR016163">
    <property type="entry name" value="Ald_DH_C"/>
</dbReference>
<dbReference type="PROSITE" id="PS00070">
    <property type="entry name" value="ALDEHYDE_DEHYDR_CYS"/>
    <property type="match status" value="1"/>
</dbReference>
<dbReference type="GO" id="GO:0006081">
    <property type="term" value="P:aldehyde metabolic process"/>
    <property type="evidence" value="ECO:0007669"/>
    <property type="project" value="InterPro"/>
</dbReference>
<dbReference type="PROSITE" id="PS00687">
    <property type="entry name" value="ALDEHYDE_DEHYDR_GLU"/>
    <property type="match status" value="1"/>
</dbReference>
<feature type="domain" description="Aldehyde dehydrogenase" evidence="8">
    <location>
        <begin position="33"/>
        <end position="445"/>
    </location>
</feature>
<evidence type="ECO:0000256" key="6">
    <source>
        <dbReference type="PROSITE-ProRule" id="PRU10007"/>
    </source>
</evidence>
<accession>A0A1S1WV24</accession>
<dbReference type="GO" id="GO:0005737">
    <property type="term" value="C:cytoplasm"/>
    <property type="evidence" value="ECO:0007669"/>
    <property type="project" value="TreeGrafter"/>
</dbReference>
<evidence type="ECO:0000256" key="7">
    <source>
        <dbReference type="RuleBase" id="RU003345"/>
    </source>
</evidence>
<keyword evidence="2 4" id="KW-0560">Oxidoreductase</keyword>
<dbReference type="OrthoDB" id="6187633at2"/>
<dbReference type="Gene3D" id="3.40.309.10">
    <property type="entry name" value="Aldehyde Dehydrogenase, Chain A, domain 2"/>
    <property type="match status" value="1"/>
</dbReference>
<dbReference type="InterPro" id="IPR029510">
    <property type="entry name" value="Ald_DH_CS_GLU"/>
</dbReference>
<evidence type="ECO:0000256" key="3">
    <source>
        <dbReference type="ARBA" id="ARBA00023027"/>
    </source>
</evidence>